<feature type="region of interest" description="Disordered" evidence="2">
    <location>
        <begin position="177"/>
        <end position="211"/>
    </location>
</feature>
<protein>
    <recommendedName>
        <fullName evidence="3">Serine hydrolase domain-containing protein</fullName>
    </recommendedName>
</protein>
<dbReference type="InterPro" id="IPR050593">
    <property type="entry name" value="LovG"/>
</dbReference>
<dbReference type="GO" id="GO:0005737">
    <property type="term" value="C:cytoplasm"/>
    <property type="evidence" value="ECO:0007669"/>
    <property type="project" value="TreeGrafter"/>
</dbReference>
<evidence type="ECO:0000256" key="1">
    <source>
        <dbReference type="ARBA" id="ARBA00022801"/>
    </source>
</evidence>
<dbReference type="PANTHER" id="PTHR48070">
    <property type="entry name" value="ESTERASE OVCA2"/>
    <property type="match status" value="1"/>
</dbReference>
<proteinExistence type="predicted"/>
<sequence length="324" mass="35333">MADRQQPIVLCLHGWGSRPQVFEVQLRTLVKPLRDLGHKVVFAEAPCSLWMGKLDVVRTFGGPYFGWYQKETSATLRNAIAAVHEQHDLYQVGAIIGFSQGATLGLIIASLLEHDQLKHWLPESPPEASVSLTAAHIATPSMSHGTSSPCSESESNSESKVTTRGFMSKVSSWASTTTTNSSVGETSFTWTSTGSPSSSSATSITTGPASSQLTLPLSLSNKKHKLRFIVALCPISTAWTPENGTTWLPSIPAFCTVGETDRYKTHSINMAAKISEEGSSKLCRVETFAFGHEVPRCVKATRLLLDFVKEHSRRDTKFGKVDDY</sequence>
<organism evidence="4">
    <name type="scientific">Sporisorium scitamineum</name>
    <dbReference type="NCBI Taxonomy" id="49012"/>
    <lineage>
        <taxon>Eukaryota</taxon>
        <taxon>Fungi</taxon>
        <taxon>Dikarya</taxon>
        <taxon>Basidiomycota</taxon>
        <taxon>Ustilaginomycotina</taxon>
        <taxon>Ustilaginomycetes</taxon>
        <taxon>Ustilaginales</taxon>
        <taxon>Ustilaginaceae</taxon>
        <taxon>Sporisorium</taxon>
    </lineage>
</organism>
<evidence type="ECO:0000256" key="2">
    <source>
        <dbReference type="SAM" id="MobiDB-lite"/>
    </source>
</evidence>
<accession>A0A127ZFH4</accession>
<evidence type="ECO:0000259" key="3">
    <source>
        <dbReference type="Pfam" id="PF03959"/>
    </source>
</evidence>
<dbReference type="InterPro" id="IPR005645">
    <property type="entry name" value="FSH-like_dom"/>
</dbReference>
<dbReference type="Gene3D" id="3.40.50.1820">
    <property type="entry name" value="alpha/beta hydrolase"/>
    <property type="match status" value="1"/>
</dbReference>
<dbReference type="InterPro" id="IPR029058">
    <property type="entry name" value="AB_hydrolase_fold"/>
</dbReference>
<reference evidence="4" key="1">
    <citation type="submission" date="2014-06" db="EMBL/GenBank/DDBJ databases">
        <authorList>
            <person name="Ju J."/>
            <person name="Zhang J."/>
        </authorList>
    </citation>
    <scope>NUCLEOTIDE SEQUENCE</scope>
    <source>
        <strain evidence="4">SscI8</strain>
    </source>
</reference>
<dbReference type="Pfam" id="PF03959">
    <property type="entry name" value="FSH1"/>
    <property type="match status" value="1"/>
</dbReference>
<dbReference type="SUPFAM" id="SSF53474">
    <property type="entry name" value="alpha/beta-Hydrolases"/>
    <property type="match status" value="1"/>
</dbReference>
<evidence type="ECO:0000313" key="4">
    <source>
        <dbReference type="EMBL" id="CDU24786.1"/>
    </source>
</evidence>
<dbReference type="PANTHER" id="PTHR48070:SF6">
    <property type="entry name" value="ESTERASE OVCA2"/>
    <property type="match status" value="1"/>
</dbReference>
<dbReference type="GO" id="GO:0005634">
    <property type="term" value="C:nucleus"/>
    <property type="evidence" value="ECO:0007669"/>
    <property type="project" value="TreeGrafter"/>
</dbReference>
<dbReference type="GO" id="GO:0016787">
    <property type="term" value="F:hydrolase activity"/>
    <property type="evidence" value="ECO:0007669"/>
    <property type="project" value="UniProtKB-KW"/>
</dbReference>
<feature type="region of interest" description="Disordered" evidence="2">
    <location>
        <begin position="140"/>
        <end position="161"/>
    </location>
</feature>
<feature type="compositionally biased region" description="Low complexity" evidence="2">
    <location>
        <begin position="147"/>
        <end position="159"/>
    </location>
</feature>
<dbReference type="AlphaFoldDB" id="A0A127ZFH4"/>
<keyword evidence="1" id="KW-0378">Hydrolase</keyword>
<gene>
    <name evidence="4" type="ORF">SPSC_04619</name>
</gene>
<dbReference type="OrthoDB" id="2418081at2759"/>
<name>A0A127ZFH4_9BASI</name>
<feature type="domain" description="Serine hydrolase" evidence="3">
    <location>
        <begin position="6"/>
        <end position="141"/>
    </location>
</feature>
<dbReference type="EMBL" id="LK056681">
    <property type="protein sequence ID" value="CDU24786.1"/>
    <property type="molecule type" value="Genomic_DNA"/>
</dbReference>